<dbReference type="InterPro" id="IPR036188">
    <property type="entry name" value="FAD/NAD-bd_sf"/>
</dbReference>
<dbReference type="RefSeq" id="WP_154771167.1">
    <property type="nucleotide sequence ID" value="NZ_WLYK01000016.1"/>
</dbReference>
<comment type="caution">
    <text evidence="3">The sequence shown here is derived from an EMBL/GenBank/DDBJ whole genome shotgun (WGS) entry which is preliminary data.</text>
</comment>
<dbReference type="InterPro" id="IPR006076">
    <property type="entry name" value="FAD-dep_OxRdtase"/>
</dbReference>
<dbReference type="GO" id="GO:0016491">
    <property type="term" value="F:oxidoreductase activity"/>
    <property type="evidence" value="ECO:0007669"/>
    <property type="project" value="UniProtKB-KW"/>
</dbReference>
<dbReference type="AlphaFoldDB" id="A0A7K1FSN7"/>
<dbReference type="PANTHER" id="PTHR13847:SF289">
    <property type="entry name" value="GLYCINE OXIDASE"/>
    <property type="match status" value="1"/>
</dbReference>
<dbReference type="Gene3D" id="3.50.50.60">
    <property type="entry name" value="FAD/NAD(P)-binding domain"/>
    <property type="match status" value="1"/>
</dbReference>
<reference evidence="3 4" key="1">
    <citation type="submission" date="2019-11" db="EMBL/GenBank/DDBJ databases">
        <authorList>
            <person name="Jiang L.-Q."/>
        </authorList>
    </citation>
    <scope>NUCLEOTIDE SEQUENCE [LARGE SCALE GENOMIC DNA]</scope>
    <source>
        <strain evidence="3 4">YIM 132087</strain>
    </source>
</reference>
<dbReference type="GO" id="GO:0005737">
    <property type="term" value="C:cytoplasm"/>
    <property type="evidence" value="ECO:0007669"/>
    <property type="project" value="TreeGrafter"/>
</dbReference>
<evidence type="ECO:0000256" key="1">
    <source>
        <dbReference type="ARBA" id="ARBA00023002"/>
    </source>
</evidence>
<evidence type="ECO:0000313" key="4">
    <source>
        <dbReference type="Proteomes" id="UP000460221"/>
    </source>
</evidence>
<organism evidence="3 4">
    <name type="scientific">Nakamurella alba</name>
    <dbReference type="NCBI Taxonomy" id="2665158"/>
    <lineage>
        <taxon>Bacteria</taxon>
        <taxon>Bacillati</taxon>
        <taxon>Actinomycetota</taxon>
        <taxon>Actinomycetes</taxon>
        <taxon>Nakamurellales</taxon>
        <taxon>Nakamurellaceae</taxon>
        <taxon>Nakamurella</taxon>
    </lineage>
</organism>
<sequence>MTWDVVVVGGGILGLCLTRSLAAAGASVLLAERDMLGRGASGANAGSLHFQLRRQDTPLPFRAELIRRSMAAWQAMPDTVSDDMELHFHGGLMVGSTPDHAAALHAKIPADYEIGLSTRILDAHETAELVPGLSRGLSGVAFCPEEGAVNPLLAGPAVARAAERLGAEVRTGAPVRAIEPLAGGGFRVDVDGTPETARVVVNAGGPYAVPIGAMVGAPARHRPVSQMVSVLGRLPRLLLPMVQHIGARLTMKQTGTGTVLVGGGWLGDQTVPEATLPDTDAVTGNLALAAEVLPPLLSAPLLRTWAGLIPVTPDNLPVIGEHTGLPGFVEYVVPRGYAGYTFAPVLGEGLARQLTGQDPGIDLDPYDPNRPAVAGDLTAVQA</sequence>
<dbReference type="SUPFAM" id="SSF51905">
    <property type="entry name" value="FAD/NAD(P)-binding domain"/>
    <property type="match status" value="1"/>
</dbReference>
<protein>
    <submittedName>
        <fullName evidence="3">FAD-dependent oxidoreductase</fullName>
    </submittedName>
</protein>
<dbReference type="Pfam" id="PF01266">
    <property type="entry name" value="DAO"/>
    <property type="match status" value="1"/>
</dbReference>
<dbReference type="Gene3D" id="3.30.9.10">
    <property type="entry name" value="D-Amino Acid Oxidase, subunit A, domain 2"/>
    <property type="match status" value="1"/>
</dbReference>
<name>A0A7K1FSN7_9ACTN</name>
<feature type="domain" description="FAD dependent oxidoreductase" evidence="2">
    <location>
        <begin position="4"/>
        <end position="352"/>
    </location>
</feature>
<evidence type="ECO:0000259" key="2">
    <source>
        <dbReference type="Pfam" id="PF01266"/>
    </source>
</evidence>
<accession>A0A7K1FSN7</accession>
<keyword evidence="1" id="KW-0560">Oxidoreductase</keyword>
<keyword evidence="4" id="KW-1185">Reference proteome</keyword>
<dbReference type="EMBL" id="WLYK01000016">
    <property type="protein sequence ID" value="MTD17166.1"/>
    <property type="molecule type" value="Genomic_DNA"/>
</dbReference>
<evidence type="ECO:0000313" key="3">
    <source>
        <dbReference type="EMBL" id="MTD17166.1"/>
    </source>
</evidence>
<proteinExistence type="predicted"/>
<dbReference type="PANTHER" id="PTHR13847">
    <property type="entry name" value="SARCOSINE DEHYDROGENASE-RELATED"/>
    <property type="match status" value="1"/>
</dbReference>
<dbReference type="Proteomes" id="UP000460221">
    <property type="component" value="Unassembled WGS sequence"/>
</dbReference>
<gene>
    <name evidence="3" type="ORF">GIS00_24845</name>
</gene>